<keyword evidence="1" id="KW-0472">Membrane</keyword>
<dbReference type="EMBL" id="JBBLXS010000142">
    <property type="protein sequence ID" value="MEK0185702.1"/>
    <property type="molecule type" value="Genomic_DNA"/>
</dbReference>
<dbReference type="Proteomes" id="UP001384579">
    <property type="component" value="Unassembled WGS sequence"/>
</dbReference>
<dbReference type="RefSeq" id="WP_340523187.1">
    <property type="nucleotide sequence ID" value="NZ_JBBLXS010000142.1"/>
</dbReference>
<organism evidence="2 3">
    <name type="scientific">Microcoleus anatoxicus PTRS2</name>
    <dbReference type="NCBI Taxonomy" id="2705321"/>
    <lineage>
        <taxon>Bacteria</taxon>
        <taxon>Bacillati</taxon>
        <taxon>Cyanobacteriota</taxon>
        <taxon>Cyanophyceae</taxon>
        <taxon>Oscillatoriophycideae</taxon>
        <taxon>Oscillatoriales</taxon>
        <taxon>Microcoleaceae</taxon>
        <taxon>Microcoleus</taxon>
        <taxon>Microcoleus anatoxicus</taxon>
    </lineage>
</organism>
<keyword evidence="1" id="KW-0812">Transmembrane</keyword>
<comment type="caution">
    <text evidence="2">The sequence shown here is derived from an EMBL/GenBank/DDBJ whole genome shotgun (WGS) entry which is preliminary data.</text>
</comment>
<accession>A0ABU8YMW0</accession>
<keyword evidence="1" id="KW-1133">Transmembrane helix</keyword>
<gene>
    <name evidence="2" type="ORF">WMG39_12735</name>
</gene>
<name>A0ABU8YMW0_9CYAN</name>
<feature type="transmembrane region" description="Helical" evidence="1">
    <location>
        <begin position="36"/>
        <end position="57"/>
    </location>
</feature>
<protein>
    <submittedName>
        <fullName evidence="2">Uncharacterized protein</fullName>
    </submittedName>
</protein>
<proteinExistence type="predicted"/>
<evidence type="ECO:0000256" key="1">
    <source>
        <dbReference type="SAM" id="Phobius"/>
    </source>
</evidence>
<keyword evidence="3" id="KW-1185">Reference proteome</keyword>
<evidence type="ECO:0000313" key="2">
    <source>
        <dbReference type="EMBL" id="MEK0185702.1"/>
    </source>
</evidence>
<evidence type="ECO:0000313" key="3">
    <source>
        <dbReference type="Proteomes" id="UP001384579"/>
    </source>
</evidence>
<sequence>MYDQRPDRDLASAAVTAALGAGVVTSFAVSQGQNPLVALAITVFAAGVALLCDRLGLI</sequence>
<reference evidence="2 3" key="1">
    <citation type="journal article" date="2020" name="Harmful Algae">
        <title>Molecular and morphological characterization of a novel dihydroanatoxin-a producing Microcoleus species (cyanobacteria) from the Russian River, California, USA.</title>
        <authorList>
            <person name="Conklin K.Y."/>
            <person name="Stancheva R."/>
            <person name="Otten T.G."/>
            <person name="Fadness R."/>
            <person name="Boyer G.L."/>
            <person name="Read B."/>
            <person name="Zhang X."/>
            <person name="Sheath R.G."/>
        </authorList>
    </citation>
    <scope>NUCLEOTIDE SEQUENCE [LARGE SCALE GENOMIC DNA]</scope>
    <source>
        <strain evidence="2 3">PTRS2</strain>
    </source>
</reference>